<dbReference type="Proteomes" id="UP000499080">
    <property type="component" value="Unassembled WGS sequence"/>
</dbReference>
<dbReference type="EMBL" id="BGPR01004674">
    <property type="protein sequence ID" value="GBN02080.1"/>
    <property type="molecule type" value="Genomic_DNA"/>
</dbReference>
<evidence type="ECO:0000256" key="1">
    <source>
        <dbReference type="SAM" id="MobiDB-lite"/>
    </source>
</evidence>
<feature type="region of interest" description="Disordered" evidence="1">
    <location>
        <begin position="1"/>
        <end position="55"/>
    </location>
</feature>
<sequence length="105" mass="12056">MIAPSRWAPTLPQPPHPPPQIPRDSGFSLFSEECREGGNERHRKKKCQPPGWMTGKGFRFRTPLPPVGLPIRVIFHENVSPLPVHRFQQMVSHHFFDRLTYAHGA</sequence>
<keyword evidence="3" id="KW-1185">Reference proteome</keyword>
<name>A0A4Y2KJL8_ARAVE</name>
<evidence type="ECO:0000313" key="3">
    <source>
        <dbReference type="Proteomes" id="UP000499080"/>
    </source>
</evidence>
<protein>
    <submittedName>
        <fullName evidence="2">Uncharacterized protein</fullName>
    </submittedName>
</protein>
<gene>
    <name evidence="2" type="ORF">AVEN_73283_1</name>
</gene>
<proteinExistence type="predicted"/>
<dbReference type="AlphaFoldDB" id="A0A4Y2KJL8"/>
<organism evidence="2 3">
    <name type="scientific">Araneus ventricosus</name>
    <name type="common">Orbweaver spider</name>
    <name type="synonym">Epeira ventricosa</name>
    <dbReference type="NCBI Taxonomy" id="182803"/>
    <lineage>
        <taxon>Eukaryota</taxon>
        <taxon>Metazoa</taxon>
        <taxon>Ecdysozoa</taxon>
        <taxon>Arthropoda</taxon>
        <taxon>Chelicerata</taxon>
        <taxon>Arachnida</taxon>
        <taxon>Araneae</taxon>
        <taxon>Araneomorphae</taxon>
        <taxon>Entelegynae</taxon>
        <taxon>Araneoidea</taxon>
        <taxon>Araneidae</taxon>
        <taxon>Araneus</taxon>
    </lineage>
</organism>
<accession>A0A4Y2KJL8</accession>
<feature type="compositionally biased region" description="Pro residues" evidence="1">
    <location>
        <begin position="11"/>
        <end position="21"/>
    </location>
</feature>
<evidence type="ECO:0000313" key="2">
    <source>
        <dbReference type="EMBL" id="GBN02080.1"/>
    </source>
</evidence>
<reference evidence="2 3" key="1">
    <citation type="journal article" date="2019" name="Sci. Rep.">
        <title>Orb-weaving spider Araneus ventricosus genome elucidates the spidroin gene catalogue.</title>
        <authorList>
            <person name="Kono N."/>
            <person name="Nakamura H."/>
            <person name="Ohtoshi R."/>
            <person name="Moran D.A.P."/>
            <person name="Shinohara A."/>
            <person name="Yoshida Y."/>
            <person name="Fujiwara M."/>
            <person name="Mori M."/>
            <person name="Tomita M."/>
            <person name="Arakawa K."/>
        </authorList>
    </citation>
    <scope>NUCLEOTIDE SEQUENCE [LARGE SCALE GENOMIC DNA]</scope>
</reference>
<comment type="caution">
    <text evidence="2">The sequence shown here is derived from an EMBL/GenBank/DDBJ whole genome shotgun (WGS) entry which is preliminary data.</text>
</comment>